<dbReference type="InterPro" id="IPR024072">
    <property type="entry name" value="DHFR-like_dom_sf"/>
</dbReference>
<evidence type="ECO:0000256" key="2">
    <source>
        <dbReference type="ARBA" id="ARBA00022857"/>
    </source>
</evidence>
<dbReference type="InterPro" id="IPR050765">
    <property type="entry name" value="Riboflavin_Biosynth_HTPR"/>
</dbReference>
<dbReference type="EMBL" id="CP093326">
    <property type="protein sequence ID" value="UNK47044.1"/>
    <property type="molecule type" value="Genomic_DNA"/>
</dbReference>
<dbReference type="SUPFAM" id="SSF53597">
    <property type="entry name" value="Dihydrofolate reductase-like"/>
    <property type="match status" value="1"/>
</dbReference>
<evidence type="ECO:0000313" key="7">
    <source>
        <dbReference type="Proteomes" id="UP000829069"/>
    </source>
</evidence>
<dbReference type="Pfam" id="PF01872">
    <property type="entry name" value="RibD_C"/>
    <property type="match status" value="1"/>
</dbReference>
<keyword evidence="3" id="KW-0560">Oxidoreductase</keyword>
<dbReference type="NCBIfam" id="NF010663">
    <property type="entry name" value="PRK14059.1-1"/>
    <property type="match status" value="1"/>
</dbReference>
<organism evidence="6 7">
    <name type="scientific">Arthrobacter sulfonylureivorans</name>
    <dbReference type="NCBI Taxonomy" id="2486855"/>
    <lineage>
        <taxon>Bacteria</taxon>
        <taxon>Bacillati</taxon>
        <taxon>Actinomycetota</taxon>
        <taxon>Actinomycetes</taxon>
        <taxon>Micrococcales</taxon>
        <taxon>Micrococcaceae</taxon>
        <taxon>Arthrobacter</taxon>
    </lineage>
</organism>
<evidence type="ECO:0000259" key="5">
    <source>
        <dbReference type="Pfam" id="PF01872"/>
    </source>
</evidence>
<dbReference type="RefSeq" id="WP_241914885.1">
    <property type="nucleotide sequence ID" value="NZ_CP093326.1"/>
</dbReference>
<feature type="region of interest" description="Disordered" evidence="4">
    <location>
        <begin position="251"/>
        <end position="270"/>
    </location>
</feature>
<comment type="pathway">
    <text evidence="1">Cofactor biosynthesis; riboflavin biosynthesis.</text>
</comment>
<reference evidence="6 7" key="1">
    <citation type="submission" date="2022-03" db="EMBL/GenBank/DDBJ databases">
        <title>Isotopic signatures of nitrous oxide derived from detoxification processes.</title>
        <authorList>
            <person name="Behrendt U."/>
            <person name="Buchen C."/>
            <person name="Well R."/>
            <person name="Ulrich A."/>
            <person name="Rohe L."/>
            <person name="Kolb S."/>
            <person name="Schloter M."/>
            <person name="Horn M.A."/>
            <person name="Augustin J."/>
        </authorList>
    </citation>
    <scope>NUCLEOTIDE SEQUENCE [LARGE SCALE GENOMIC DNA]</scope>
    <source>
        <strain evidence="6 7">S4-C24</strain>
    </source>
</reference>
<name>A0ABY3WH85_9MICC</name>
<dbReference type="PANTHER" id="PTHR38011">
    <property type="entry name" value="DIHYDROFOLATE REDUCTASE FAMILY PROTEIN (AFU_ORTHOLOGUE AFUA_8G06820)"/>
    <property type="match status" value="1"/>
</dbReference>
<dbReference type="PANTHER" id="PTHR38011:SF7">
    <property type="entry name" value="2,5-DIAMINO-6-RIBOSYLAMINO-4(3H)-PYRIMIDINONE 5'-PHOSPHATE REDUCTASE"/>
    <property type="match status" value="1"/>
</dbReference>
<gene>
    <name evidence="6" type="ORF">MNQ99_06775</name>
</gene>
<evidence type="ECO:0000313" key="6">
    <source>
        <dbReference type="EMBL" id="UNK47044.1"/>
    </source>
</evidence>
<keyword evidence="7" id="KW-1185">Reference proteome</keyword>
<evidence type="ECO:0000256" key="1">
    <source>
        <dbReference type="ARBA" id="ARBA00005104"/>
    </source>
</evidence>
<feature type="compositionally biased region" description="Polar residues" evidence="4">
    <location>
        <begin position="253"/>
        <end position="270"/>
    </location>
</feature>
<dbReference type="Proteomes" id="UP000829069">
    <property type="component" value="Chromosome"/>
</dbReference>
<dbReference type="InterPro" id="IPR002734">
    <property type="entry name" value="RibDG_C"/>
</dbReference>
<protein>
    <submittedName>
        <fullName evidence="6">Pyrimidine reductase family protein</fullName>
    </submittedName>
</protein>
<keyword evidence="2" id="KW-0521">NADP</keyword>
<accession>A0ABY3WH85</accession>
<proteinExistence type="predicted"/>
<dbReference type="Gene3D" id="3.40.430.10">
    <property type="entry name" value="Dihydrofolate Reductase, subunit A"/>
    <property type="match status" value="1"/>
</dbReference>
<evidence type="ECO:0000256" key="3">
    <source>
        <dbReference type="ARBA" id="ARBA00023002"/>
    </source>
</evidence>
<evidence type="ECO:0000256" key="4">
    <source>
        <dbReference type="SAM" id="MobiDB-lite"/>
    </source>
</evidence>
<sequence length="270" mass="28507">MTRPIRRLLPPGPEQATDQDLLDWYGELPRSGPWVRFNFVASLDGAATYEGRSGTLGDEVDQRVFLLLRRLADVLVVGAGTIRAEGYGGELLSAESQAWRTARGLSPHPPVAVVSASLNLDPDSEFFTAAPVRPIVLTSAASPATRRRALEPVADVVDAGTARVEPALMVQALAARGYRQLHSEGGPTLFGSFQAAGLVDELCLTLSPLLAGGIGKRISDHVPGQSLQRLELRQVLESGSMLLLRYTAADSAPGTTSTDTGSLPTGSPSA</sequence>
<feature type="domain" description="Bacterial bifunctional deaminase-reductase C-terminal" evidence="5">
    <location>
        <begin position="33"/>
        <end position="240"/>
    </location>
</feature>